<accession>F2IEA2</accession>
<dbReference type="AlphaFoldDB" id="F2IEA2"/>
<proteinExistence type="predicted"/>
<organism evidence="1 2">
    <name type="scientific">Fluviicola taffensis (strain DSM 16823 / NCIMB 13979 / RW262)</name>
    <dbReference type="NCBI Taxonomy" id="755732"/>
    <lineage>
        <taxon>Bacteria</taxon>
        <taxon>Pseudomonadati</taxon>
        <taxon>Bacteroidota</taxon>
        <taxon>Flavobacteriia</taxon>
        <taxon>Flavobacteriales</taxon>
        <taxon>Crocinitomicaceae</taxon>
        <taxon>Fluviicola</taxon>
    </lineage>
</organism>
<keyword evidence="2" id="KW-1185">Reference proteome</keyword>
<evidence type="ECO:0000313" key="2">
    <source>
        <dbReference type="Proteomes" id="UP000007463"/>
    </source>
</evidence>
<gene>
    <name evidence="1" type="ordered locus">Fluta_0412</name>
</gene>
<reference evidence="2" key="2">
    <citation type="submission" date="2011-02" db="EMBL/GenBank/DDBJ databases">
        <title>The complete genome of Fluviicola taffensis DSM 16823.</title>
        <authorList>
            <consortium name="US DOE Joint Genome Institute (JGI-PGF)"/>
            <person name="Lucas S."/>
            <person name="Copeland A."/>
            <person name="Lapidus A."/>
            <person name="Bruce D."/>
            <person name="Goodwin L."/>
            <person name="Pitluck S."/>
            <person name="Kyrpides N."/>
            <person name="Mavromatis K."/>
            <person name="Ivanova N."/>
            <person name="Mikhailova N."/>
            <person name="Pagani I."/>
            <person name="Chertkov O."/>
            <person name="Detter J.C."/>
            <person name="Han C."/>
            <person name="Tapia R."/>
            <person name="Land M."/>
            <person name="Hauser L."/>
            <person name="Markowitz V."/>
            <person name="Cheng J.-F."/>
            <person name="Hugenholtz P."/>
            <person name="Woyke T."/>
            <person name="Wu D."/>
            <person name="Tindall B."/>
            <person name="Pomrenke H.G."/>
            <person name="Brambilla E."/>
            <person name="Klenk H.-P."/>
            <person name="Eisen J.A."/>
        </authorList>
    </citation>
    <scope>NUCLEOTIDE SEQUENCE [LARGE SCALE GENOMIC DNA]</scope>
    <source>
        <strain evidence="2">DSM 16823 / RW262 / RW262</strain>
    </source>
</reference>
<protein>
    <submittedName>
        <fullName evidence="1">Uncharacterized protein</fullName>
    </submittedName>
</protein>
<dbReference type="RefSeq" id="WP_013685194.1">
    <property type="nucleotide sequence ID" value="NC_015321.1"/>
</dbReference>
<dbReference type="EMBL" id="CP002542">
    <property type="protein sequence ID" value="AEA42420.1"/>
    <property type="molecule type" value="Genomic_DNA"/>
</dbReference>
<dbReference type="Proteomes" id="UP000007463">
    <property type="component" value="Chromosome"/>
</dbReference>
<evidence type="ECO:0000313" key="1">
    <source>
        <dbReference type="EMBL" id="AEA42420.1"/>
    </source>
</evidence>
<dbReference type="STRING" id="755732.Fluta_0412"/>
<dbReference type="KEGG" id="fte:Fluta_0412"/>
<dbReference type="HOGENOM" id="CLU_2154633_0_0_10"/>
<name>F2IEA2_FLUTR</name>
<sequence>MFTAKGDLLYKEGSDPKDYCFAGSFAETNLYGFVSVSDMSIHPEDNSGYLITYIVGGDSRGPDELDADLGKFNGSFIEAEFYDEQSNLLGKKRVRTVDAQKDTRPIEGSKL</sequence>
<reference evidence="1 2" key="1">
    <citation type="journal article" date="2011" name="Stand. Genomic Sci.">
        <title>Complete genome sequence of the gliding freshwater bacterium Fluviicola taffensis type strain (RW262).</title>
        <authorList>
            <person name="Woyke T."/>
            <person name="Chertkov O."/>
            <person name="Lapidus A."/>
            <person name="Nolan M."/>
            <person name="Lucas S."/>
            <person name="Del Rio T.G."/>
            <person name="Tice H."/>
            <person name="Cheng J.F."/>
            <person name="Tapia R."/>
            <person name="Han C."/>
            <person name="Goodwin L."/>
            <person name="Pitluck S."/>
            <person name="Liolios K."/>
            <person name="Pagani I."/>
            <person name="Ivanova N."/>
            <person name="Huntemann M."/>
            <person name="Mavromatis K."/>
            <person name="Mikhailova N."/>
            <person name="Pati A."/>
            <person name="Chen A."/>
            <person name="Palaniappan K."/>
            <person name="Land M."/>
            <person name="Hauser L."/>
            <person name="Brambilla E.M."/>
            <person name="Rohde M."/>
            <person name="Mwirichia R."/>
            <person name="Sikorski J."/>
            <person name="Tindall B.J."/>
            <person name="Goker M."/>
            <person name="Bristow J."/>
            <person name="Eisen J.A."/>
            <person name="Markowitz V."/>
            <person name="Hugenholtz P."/>
            <person name="Klenk H.P."/>
            <person name="Kyrpides N.C."/>
        </authorList>
    </citation>
    <scope>NUCLEOTIDE SEQUENCE [LARGE SCALE GENOMIC DNA]</scope>
    <source>
        <strain evidence="2">DSM 16823 / RW262 / RW262</strain>
    </source>
</reference>